<dbReference type="SMART" id="SM00368">
    <property type="entry name" value="LRR_RI"/>
    <property type="match status" value="4"/>
</dbReference>
<dbReference type="AlphaFoldDB" id="A0A813W3X4"/>
<dbReference type="Pfam" id="PF13516">
    <property type="entry name" value="LRR_6"/>
    <property type="match status" value="3"/>
</dbReference>
<evidence type="ECO:0008006" key="4">
    <source>
        <dbReference type="Google" id="ProtNLM"/>
    </source>
</evidence>
<evidence type="ECO:0000256" key="1">
    <source>
        <dbReference type="SAM" id="MobiDB-lite"/>
    </source>
</evidence>
<organism evidence="2 3">
    <name type="scientific">Adineta ricciae</name>
    <name type="common">Rotifer</name>
    <dbReference type="NCBI Taxonomy" id="249248"/>
    <lineage>
        <taxon>Eukaryota</taxon>
        <taxon>Metazoa</taxon>
        <taxon>Spiralia</taxon>
        <taxon>Gnathifera</taxon>
        <taxon>Rotifera</taxon>
        <taxon>Eurotatoria</taxon>
        <taxon>Bdelloidea</taxon>
        <taxon>Adinetida</taxon>
        <taxon>Adinetidae</taxon>
        <taxon>Adineta</taxon>
    </lineage>
</organism>
<comment type="caution">
    <text evidence="2">The sequence shown here is derived from an EMBL/GenBank/DDBJ whole genome shotgun (WGS) entry which is preliminary data.</text>
</comment>
<feature type="region of interest" description="Disordered" evidence="1">
    <location>
        <begin position="85"/>
        <end position="116"/>
    </location>
</feature>
<feature type="compositionally biased region" description="Basic and acidic residues" evidence="1">
    <location>
        <begin position="449"/>
        <end position="461"/>
    </location>
</feature>
<feature type="compositionally biased region" description="Low complexity" evidence="1">
    <location>
        <begin position="477"/>
        <end position="508"/>
    </location>
</feature>
<dbReference type="InterPro" id="IPR032675">
    <property type="entry name" value="LRR_dom_sf"/>
</dbReference>
<feature type="region of interest" description="Disordered" evidence="1">
    <location>
        <begin position="682"/>
        <end position="728"/>
    </location>
</feature>
<accession>A0A813W3X4</accession>
<feature type="compositionally biased region" description="Low complexity" evidence="1">
    <location>
        <begin position="92"/>
        <end position="110"/>
    </location>
</feature>
<keyword evidence="3" id="KW-1185">Reference proteome</keyword>
<dbReference type="PANTHER" id="PTHR46984:SF1">
    <property type="entry name" value="LEUCINE-RICH REPEAT-CONTAINING PROTEIN 71"/>
    <property type="match status" value="1"/>
</dbReference>
<proteinExistence type="predicted"/>
<reference evidence="2" key="1">
    <citation type="submission" date="2021-02" db="EMBL/GenBank/DDBJ databases">
        <authorList>
            <person name="Nowell W R."/>
        </authorList>
    </citation>
    <scope>NUCLEOTIDE SEQUENCE</scope>
</reference>
<sequence>MGPKRSENAAKGNKASLASIIVTSTTGAGGTTAEQEQQQQQLQQQQQQCTGKFAADIELCCREPSLGYPVPIPVFIRGHSLPAPPPPPPLVLQNSSNPSQSQLQQQQYPSAGTLSGMSATPSVIGGIADDQMSVTGKKTSRSRLPSIGQIGVLIGITGTDSDSRPASATVPEPTKVAPSPYKTFQLIDDSEFFRPKLLVDSVGSETEPIDQITALYIRDWQLDQRFIEILKRVLPLQEQLHVLNFCYVGLNQQTTIALVELCQGIKNLKYVSLDGNPQASDYFYHLIENDDSKILHLSLRYCNMTDLGVERLANALGNMSKQNWKLLTLDLSGNRIGDNGGKSLATALRYNRTLISLNLSSNCLTDQSAVLFALVLRRIVLTQEEIVRRRFLLAERYAATHPDDWRYTATSPTPSTVSTKSKSGRVDWKRFTDPNKRKLNPTKIAQIIVDKRNRPESEENRPPSGRQSESKRGRNEGSGSNRSSLVNLSSSTANASRRTTTNPSNTNPKDSGDPPRLSGQLRVKKIAAAMNATTKKNIPIVKEETEDQVGQGTSLHKRLIDRENPLLETNEVEIHNGEIWLRGNFSLISLNLSKNYLTIDTVKEFLLSIQHQSVLSHFNEISNLSSSVTMASLMDFSGLCRLELKDMSDISTKSAEYQSLEAILSQKNPTARFQQYKEREAKELQETQSVQQSQQLYPVAPEKPATISDKTRTTGKSTAQRLASRPKE</sequence>
<feature type="compositionally biased region" description="Low complexity" evidence="1">
    <location>
        <begin position="408"/>
        <end position="421"/>
    </location>
</feature>
<dbReference type="InterPro" id="IPR053040">
    <property type="entry name" value="LRR-containing_protein_71"/>
</dbReference>
<feature type="compositionally biased region" description="Low complexity" evidence="1">
    <location>
        <begin position="686"/>
        <end position="696"/>
    </location>
</feature>
<dbReference type="SUPFAM" id="SSF52047">
    <property type="entry name" value="RNI-like"/>
    <property type="match status" value="1"/>
</dbReference>
<dbReference type="EMBL" id="CAJNOR010000249">
    <property type="protein sequence ID" value="CAF0855237.1"/>
    <property type="molecule type" value="Genomic_DNA"/>
</dbReference>
<feature type="region of interest" description="Disordered" evidence="1">
    <location>
        <begin position="404"/>
        <end position="518"/>
    </location>
</feature>
<name>A0A813W3X4_ADIRI</name>
<dbReference type="Proteomes" id="UP000663828">
    <property type="component" value="Unassembled WGS sequence"/>
</dbReference>
<feature type="region of interest" description="Disordered" evidence="1">
    <location>
        <begin position="27"/>
        <end position="46"/>
    </location>
</feature>
<feature type="compositionally biased region" description="Basic and acidic residues" evidence="1">
    <location>
        <begin position="424"/>
        <end position="436"/>
    </location>
</feature>
<dbReference type="Gene3D" id="3.80.10.10">
    <property type="entry name" value="Ribonuclease Inhibitor"/>
    <property type="match status" value="1"/>
</dbReference>
<dbReference type="PANTHER" id="PTHR46984">
    <property type="entry name" value="LEUCINE-RICH REPEAT-CONTAINING PROTEIN 71"/>
    <property type="match status" value="1"/>
</dbReference>
<gene>
    <name evidence="2" type="ORF">XAT740_LOCUS5694</name>
</gene>
<evidence type="ECO:0000313" key="3">
    <source>
        <dbReference type="Proteomes" id="UP000663828"/>
    </source>
</evidence>
<protein>
    <recommendedName>
        <fullName evidence="4">Leucine-rich repeat-containing protein 71</fullName>
    </recommendedName>
</protein>
<dbReference type="InterPro" id="IPR001611">
    <property type="entry name" value="Leu-rich_rpt"/>
</dbReference>
<evidence type="ECO:0000313" key="2">
    <source>
        <dbReference type="EMBL" id="CAF0855237.1"/>
    </source>
</evidence>